<dbReference type="EMBL" id="JAZGQO010000018">
    <property type="protein sequence ID" value="KAK6168207.1"/>
    <property type="molecule type" value="Genomic_DNA"/>
</dbReference>
<comment type="caution">
    <text evidence="1">The sequence shown here is derived from an EMBL/GenBank/DDBJ whole genome shotgun (WGS) entry which is preliminary data.</text>
</comment>
<evidence type="ECO:0000313" key="2">
    <source>
        <dbReference type="Proteomes" id="UP001347796"/>
    </source>
</evidence>
<protein>
    <submittedName>
        <fullName evidence="1">Uncharacterized protein</fullName>
    </submittedName>
</protein>
<dbReference type="AlphaFoldDB" id="A0AAN8G0X8"/>
<organism evidence="1 2">
    <name type="scientific">Patella caerulea</name>
    <name type="common">Rayed Mediterranean limpet</name>
    <dbReference type="NCBI Taxonomy" id="87958"/>
    <lineage>
        <taxon>Eukaryota</taxon>
        <taxon>Metazoa</taxon>
        <taxon>Spiralia</taxon>
        <taxon>Lophotrochozoa</taxon>
        <taxon>Mollusca</taxon>
        <taxon>Gastropoda</taxon>
        <taxon>Patellogastropoda</taxon>
        <taxon>Patelloidea</taxon>
        <taxon>Patellidae</taxon>
        <taxon>Patella</taxon>
    </lineage>
</organism>
<proteinExistence type="predicted"/>
<reference evidence="1 2" key="1">
    <citation type="submission" date="2024-01" db="EMBL/GenBank/DDBJ databases">
        <title>The genome of the rayed Mediterranean limpet Patella caerulea (Linnaeus, 1758).</title>
        <authorList>
            <person name="Anh-Thu Weber A."/>
            <person name="Halstead-Nussloch G."/>
        </authorList>
    </citation>
    <scope>NUCLEOTIDE SEQUENCE [LARGE SCALE GENOMIC DNA]</scope>
    <source>
        <strain evidence="1">AATW-2023a</strain>
        <tissue evidence="1">Whole specimen</tissue>
    </source>
</reference>
<dbReference type="Proteomes" id="UP001347796">
    <property type="component" value="Unassembled WGS sequence"/>
</dbReference>
<sequence length="138" mass="16157">MVHVAFDQQQREKLVKFSLPLGRMQHQAGETQKVWQDQRRNSTSDCCKNAEKTDLGEEYDGEKFKNTSFDIAAEFSEGFRDILVRKVVGRRICHVWYESGGKVMYNGKIEKLKKKGVETYMWYATGIMRMRARHTKAE</sequence>
<evidence type="ECO:0000313" key="1">
    <source>
        <dbReference type="EMBL" id="KAK6168207.1"/>
    </source>
</evidence>
<gene>
    <name evidence="1" type="ORF">SNE40_022081</name>
</gene>
<keyword evidence="2" id="KW-1185">Reference proteome</keyword>
<name>A0AAN8G0X8_PATCE</name>
<accession>A0AAN8G0X8</accession>